<evidence type="ECO:0000256" key="5">
    <source>
        <dbReference type="ARBA" id="ARBA00023136"/>
    </source>
</evidence>
<comment type="caution">
    <text evidence="8">The sequence shown here is derived from an EMBL/GenBank/DDBJ whole genome shotgun (WGS) entry which is preliminary data.</text>
</comment>
<feature type="transmembrane region" description="Helical" evidence="6">
    <location>
        <begin position="144"/>
        <end position="165"/>
    </location>
</feature>
<evidence type="ECO:0000256" key="1">
    <source>
        <dbReference type="ARBA" id="ARBA00004651"/>
    </source>
</evidence>
<evidence type="ECO:0000313" key="9">
    <source>
        <dbReference type="Proteomes" id="UP001623592"/>
    </source>
</evidence>
<feature type="transmembrane region" description="Helical" evidence="6">
    <location>
        <begin position="37"/>
        <end position="62"/>
    </location>
</feature>
<gene>
    <name evidence="8" type="ORF">ACJDT4_01430</name>
</gene>
<feature type="transmembrane region" description="Helical" evidence="6">
    <location>
        <begin position="171"/>
        <end position="190"/>
    </location>
</feature>
<dbReference type="InterPro" id="IPR003740">
    <property type="entry name" value="YitT"/>
</dbReference>
<feature type="domain" description="DUF2179" evidence="7">
    <location>
        <begin position="219"/>
        <end position="273"/>
    </location>
</feature>
<dbReference type="PANTHER" id="PTHR33545:SF9">
    <property type="entry name" value="UPF0750 MEMBRANE PROTEIN YITE"/>
    <property type="match status" value="1"/>
</dbReference>
<name>A0ABW8T988_9CLOT</name>
<dbReference type="InterPro" id="IPR019264">
    <property type="entry name" value="DUF2179"/>
</dbReference>
<keyword evidence="4 6" id="KW-1133">Transmembrane helix</keyword>
<evidence type="ECO:0000256" key="2">
    <source>
        <dbReference type="ARBA" id="ARBA00022475"/>
    </source>
</evidence>
<comment type="subcellular location">
    <subcellularLocation>
        <location evidence="1">Cell membrane</location>
        <topology evidence="1">Multi-pass membrane protein</topology>
    </subcellularLocation>
</comment>
<sequence>MKKFKEFAFITLGDILVAMSIKFFLEPNRIAAGGTSGIAIIIHSFFSFMPVGVLMIAMDAILFTIAMIVIGSKFGFKTLYASFCLSGSLILMDKFIPYGAITKNLLLAAVFGTFLSAIGMGIIFNQNASTGGTDIVAKIINKFLHIDIGKSLLLVDFIVTLFAGMTLGADIGMYSLLSVIINGFMIDFVIEGLNVCKQVMVISSKSKEISRFVMEELDRGCTVLQGKGGYTLNDTYILYCVLNRSEFIKLKQFIRENDASAFITVSDAREVLGNGFKDIHI</sequence>
<dbReference type="InterPro" id="IPR051461">
    <property type="entry name" value="UPF0750_membrane"/>
</dbReference>
<dbReference type="RefSeq" id="WP_406785743.1">
    <property type="nucleotide sequence ID" value="NZ_JBJIAA010000001.1"/>
</dbReference>
<feature type="transmembrane region" description="Helical" evidence="6">
    <location>
        <begin position="104"/>
        <end position="124"/>
    </location>
</feature>
<organism evidence="8 9">
    <name type="scientific">Clostridium neuense</name>
    <dbReference type="NCBI Taxonomy" id="1728934"/>
    <lineage>
        <taxon>Bacteria</taxon>
        <taxon>Bacillati</taxon>
        <taxon>Bacillota</taxon>
        <taxon>Clostridia</taxon>
        <taxon>Eubacteriales</taxon>
        <taxon>Clostridiaceae</taxon>
        <taxon>Clostridium</taxon>
    </lineage>
</organism>
<protein>
    <submittedName>
        <fullName evidence="8">YitT family protein</fullName>
    </submittedName>
</protein>
<dbReference type="Pfam" id="PF02588">
    <property type="entry name" value="YitT_membrane"/>
    <property type="match status" value="1"/>
</dbReference>
<dbReference type="Gene3D" id="3.30.70.120">
    <property type="match status" value="1"/>
</dbReference>
<evidence type="ECO:0000256" key="6">
    <source>
        <dbReference type="SAM" id="Phobius"/>
    </source>
</evidence>
<keyword evidence="9" id="KW-1185">Reference proteome</keyword>
<dbReference type="InterPro" id="IPR015867">
    <property type="entry name" value="N-reg_PII/ATP_PRibTrfase_C"/>
</dbReference>
<evidence type="ECO:0000256" key="3">
    <source>
        <dbReference type="ARBA" id="ARBA00022692"/>
    </source>
</evidence>
<keyword evidence="3 6" id="KW-0812">Transmembrane</keyword>
<reference evidence="8 9" key="1">
    <citation type="submission" date="2024-11" db="EMBL/GenBank/DDBJ databases">
        <authorList>
            <person name="Heng Y.C."/>
            <person name="Lim A.C.H."/>
            <person name="Lee J.K.Y."/>
            <person name="Kittelmann S."/>
        </authorList>
    </citation>
    <scope>NUCLEOTIDE SEQUENCE [LARGE SCALE GENOMIC DNA]</scope>
    <source>
        <strain evidence="8 9">WILCCON 0114</strain>
    </source>
</reference>
<proteinExistence type="predicted"/>
<dbReference type="PIRSF" id="PIRSF006483">
    <property type="entry name" value="Membrane_protein_YitT"/>
    <property type="match status" value="1"/>
</dbReference>
<dbReference type="Pfam" id="PF10035">
    <property type="entry name" value="DUF2179"/>
    <property type="match status" value="1"/>
</dbReference>
<evidence type="ECO:0000259" key="7">
    <source>
        <dbReference type="Pfam" id="PF10035"/>
    </source>
</evidence>
<dbReference type="PANTHER" id="PTHR33545">
    <property type="entry name" value="UPF0750 MEMBRANE PROTEIN YITT-RELATED"/>
    <property type="match status" value="1"/>
</dbReference>
<dbReference type="Proteomes" id="UP001623592">
    <property type="component" value="Unassembled WGS sequence"/>
</dbReference>
<keyword evidence="2" id="KW-1003">Cell membrane</keyword>
<dbReference type="CDD" id="cd16380">
    <property type="entry name" value="YitT_C"/>
    <property type="match status" value="1"/>
</dbReference>
<evidence type="ECO:0000256" key="4">
    <source>
        <dbReference type="ARBA" id="ARBA00022989"/>
    </source>
</evidence>
<dbReference type="EMBL" id="JBJIAA010000001">
    <property type="protein sequence ID" value="MFL0249069.1"/>
    <property type="molecule type" value="Genomic_DNA"/>
</dbReference>
<evidence type="ECO:0000313" key="8">
    <source>
        <dbReference type="EMBL" id="MFL0249069.1"/>
    </source>
</evidence>
<feature type="transmembrane region" description="Helical" evidence="6">
    <location>
        <begin position="74"/>
        <end position="92"/>
    </location>
</feature>
<accession>A0ABW8T988</accession>
<feature type="transmembrane region" description="Helical" evidence="6">
    <location>
        <begin position="7"/>
        <end position="25"/>
    </location>
</feature>
<keyword evidence="5 6" id="KW-0472">Membrane</keyword>